<evidence type="ECO:0000256" key="4">
    <source>
        <dbReference type="ARBA" id="ARBA00022753"/>
    </source>
</evidence>
<dbReference type="GO" id="GO:0055037">
    <property type="term" value="C:recycling endosome"/>
    <property type="evidence" value="ECO:0007669"/>
    <property type="project" value="UniProtKB-SubCell"/>
</dbReference>
<proteinExistence type="predicted"/>
<accession>A0A067R4T6</accession>
<dbReference type="GO" id="GO:0031267">
    <property type="term" value="F:small GTPase binding"/>
    <property type="evidence" value="ECO:0007669"/>
    <property type="project" value="InterPro"/>
</dbReference>
<keyword evidence="4" id="KW-0967">Endosome</keyword>
<dbReference type="Gene3D" id="1.20.5.2440">
    <property type="match status" value="1"/>
</dbReference>
<protein>
    <submittedName>
        <fullName evidence="9">Rab11 family-interacting protein 1</fullName>
    </submittedName>
</protein>
<dbReference type="OrthoDB" id="8956628at2759"/>
<sequence length="512" mass="57031">MWSPTHVQVTVQRARGLLTKGKHGTNDAFVTIALGKEKYQTSVKEKALQDVDWHEECELQIPKQGNVAEIVLTVLHRNFIGVDEFLGVVNIPLADFDVYERPRNRWYDLKSKPGKEKNKPRGELEVRVAFLVKAGSLTDLSNKPHRSSMGHLSHMAHSVGGSLLSIGSLEKRKGLKKLAKNLVKKSKKSDKEVSLDGNSDFRTSRQMSAQVAGDADPGVISEGESEDDFTFDDLSHKSSGSSINTNQTSTVTPVVGSLENLAGGEVLRRTSTAPVQSPVPVKSTVNRTVDEWERKLYGKQGKDVSMDTLKRRSWDKAILSSQPEEEEPETVPTPKEASPPPAITLSPVMQAMPQTSAPQTPVPTPRKFEPDEPEKKEDEKEKVKEGSRLARKFKQFRKESKMPEIPQTEERIIIGGENEGTAVQSPPSRLAPEVLLKFEGKSREDLIETVCSLQASLEHQSRKLKDLEDYLDNLLLRVMETTPRILQNPYVSCKAQANLRRNSAVDNSFSRL</sequence>
<evidence type="ECO:0000256" key="3">
    <source>
        <dbReference type="ARBA" id="ARBA00022553"/>
    </source>
</evidence>
<comment type="subcellular location">
    <subcellularLocation>
        <location evidence="1">Recycling endosome</location>
    </subcellularLocation>
</comment>
<evidence type="ECO:0000256" key="6">
    <source>
        <dbReference type="SAM" id="MobiDB-lite"/>
    </source>
</evidence>
<evidence type="ECO:0000256" key="2">
    <source>
        <dbReference type="ARBA" id="ARBA00022448"/>
    </source>
</evidence>
<feature type="region of interest" description="Disordered" evidence="6">
    <location>
        <begin position="315"/>
        <end position="389"/>
    </location>
</feature>
<dbReference type="AlphaFoldDB" id="A0A067R4T6"/>
<feature type="compositionally biased region" description="Basic and acidic residues" evidence="6">
    <location>
        <begin position="366"/>
        <end position="388"/>
    </location>
</feature>
<dbReference type="InterPro" id="IPR000008">
    <property type="entry name" value="C2_dom"/>
</dbReference>
<dbReference type="Gene3D" id="2.60.40.150">
    <property type="entry name" value="C2 domain"/>
    <property type="match status" value="1"/>
</dbReference>
<dbReference type="PROSITE" id="PS50004">
    <property type="entry name" value="C2"/>
    <property type="match status" value="1"/>
</dbReference>
<feature type="domain" description="FIP-RBD" evidence="8">
    <location>
        <begin position="427"/>
        <end position="489"/>
    </location>
</feature>
<dbReference type="InterPro" id="IPR019018">
    <property type="entry name" value="Rab-bd_FIP-RBD"/>
</dbReference>
<feature type="region of interest" description="Disordered" evidence="6">
    <location>
        <begin position="182"/>
        <end position="226"/>
    </location>
</feature>
<dbReference type="SMART" id="SM00239">
    <property type="entry name" value="C2"/>
    <property type="match status" value="1"/>
</dbReference>
<dbReference type="InterPro" id="IPR037245">
    <property type="entry name" value="FIP-RBD_C_sf"/>
</dbReference>
<keyword evidence="2" id="KW-0813">Transport</keyword>
<dbReference type="STRING" id="136037.A0A067R4T6"/>
<dbReference type="SUPFAM" id="SSF49562">
    <property type="entry name" value="C2 domain (Calcium/lipid-binding domain, CaLB)"/>
    <property type="match status" value="1"/>
</dbReference>
<dbReference type="OMA" id="IPEQGNT"/>
<dbReference type="EMBL" id="KK852980">
    <property type="protein sequence ID" value="KDR13011.1"/>
    <property type="molecule type" value="Genomic_DNA"/>
</dbReference>
<evidence type="ECO:0000259" key="7">
    <source>
        <dbReference type="PROSITE" id="PS50004"/>
    </source>
</evidence>
<evidence type="ECO:0000256" key="5">
    <source>
        <dbReference type="ARBA" id="ARBA00022927"/>
    </source>
</evidence>
<evidence type="ECO:0000313" key="10">
    <source>
        <dbReference type="Proteomes" id="UP000027135"/>
    </source>
</evidence>
<dbReference type="PROSITE" id="PS51511">
    <property type="entry name" value="FIP_RBD"/>
    <property type="match status" value="1"/>
</dbReference>
<dbReference type="Pfam" id="PF00168">
    <property type="entry name" value="C2"/>
    <property type="match status" value="1"/>
</dbReference>
<dbReference type="GO" id="GO:0015031">
    <property type="term" value="P:protein transport"/>
    <property type="evidence" value="ECO:0007669"/>
    <property type="project" value="UniProtKB-KW"/>
</dbReference>
<dbReference type="PANTHER" id="PTHR15746">
    <property type="entry name" value="RAB11-RELATED"/>
    <property type="match status" value="1"/>
</dbReference>
<feature type="compositionally biased region" description="Polar residues" evidence="6">
    <location>
        <begin position="196"/>
        <end position="209"/>
    </location>
</feature>
<name>A0A067R4T6_ZOONE</name>
<keyword evidence="5" id="KW-0653">Protein transport</keyword>
<keyword evidence="3" id="KW-0597">Phosphoprotein</keyword>
<dbReference type="InterPro" id="IPR035892">
    <property type="entry name" value="C2_domain_sf"/>
</dbReference>
<organism evidence="9 10">
    <name type="scientific">Zootermopsis nevadensis</name>
    <name type="common">Dampwood termite</name>
    <dbReference type="NCBI Taxonomy" id="136037"/>
    <lineage>
        <taxon>Eukaryota</taxon>
        <taxon>Metazoa</taxon>
        <taxon>Ecdysozoa</taxon>
        <taxon>Arthropoda</taxon>
        <taxon>Hexapoda</taxon>
        <taxon>Insecta</taxon>
        <taxon>Pterygota</taxon>
        <taxon>Neoptera</taxon>
        <taxon>Polyneoptera</taxon>
        <taxon>Dictyoptera</taxon>
        <taxon>Blattodea</taxon>
        <taxon>Blattoidea</taxon>
        <taxon>Termitoidae</taxon>
        <taxon>Termopsidae</taxon>
        <taxon>Zootermopsis</taxon>
    </lineage>
</organism>
<evidence type="ECO:0000313" key="9">
    <source>
        <dbReference type="EMBL" id="KDR13011.1"/>
    </source>
</evidence>
<evidence type="ECO:0000256" key="1">
    <source>
        <dbReference type="ARBA" id="ARBA00004172"/>
    </source>
</evidence>
<dbReference type="FunCoup" id="A0A067R4T6">
    <property type="interactions" value="989"/>
</dbReference>
<dbReference type="PANTHER" id="PTHR15746:SF23">
    <property type="entry name" value="RAB11 INTERACTING PROTEIN, ISOFORM A"/>
    <property type="match status" value="1"/>
</dbReference>
<dbReference type="InterPro" id="IPR037789">
    <property type="entry name" value="FIP_classI"/>
</dbReference>
<dbReference type="InParanoid" id="A0A067R4T6"/>
<reference evidence="9 10" key="1">
    <citation type="journal article" date="2014" name="Nat. Commun.">
        <title>Molecular traces of alternative social organization in a termite genome.</title>
        <authorList>
            <person name="Terrapon N."/>
            <person name="Li C."/>
            <person name="Robertson H.M."/>
            <person name="Ji L."/>
            <person name="Meng X."/>
            <person name="Booth W."/>
            <person name="Chen Z."/>
            <person name="Childers C.P."/>
            <person name="Glastad K.M."/>
            <person name="Gokhale K."/>
            <person name="Gowin J."/>
            <person name="Gronenberg W."/>
            <person name="Hermansen R.A."/>
            <person name="Hu H."/>
            <person name="Hunt B.G."/>
            <person name="Huylmans A.K."/>
            <person name="Khalil S.M."/>
            <person name="Mitchell R.D."/>
            <person name="Munoz-Torres M.C."/>
            <person name="Mustard J.A."/>
            <person name="Pan H."/>
            <person name="Reese J.T."/>
            <person name="Scharf M.E."/>
            <person name="Sun F."/>
            <person name="Vogel H."/>
            <person name="Xiao J."/>
            <person name="Yang W."/>
            <person name="Yang Z."/>
            <person name="Yang Z."/>
            <person name="Zhou J."/>
            <person name="Zhu J."/>
            <person name="Brent C.S."/>
            <person name="Elsik C.G."/>
            <person name="Goodisman M.A."/>
            <person name="Liberles D.A."/>
            <person name="Roe R.M."/>
            <person name="Vargo E.L."/>
            <person name="Vilcinskas A."/>
            <person name="Wang J."/>
            <person name="Bornberg-Bauer E."/>
            <person name="Korb J."/>
            <person name="Zhang G."/>
            <person name="Liebig J."/>
        </authorList>
    </citation>
    <scope>NUCLEOTIDE SEQUENCE [LARGE SCALE GENOMIC DNA]</scope>
    <source>
        <tissue evidence="9">Whole organism</tissue>
    </source>
</reference>
<feature type="domain" description="C2" evidence="7">
    <location>
        <begin position="1"/>
        <end position="107"/>
    </location>
</feature>
<dbReference type="FunFam" id="2.60.40.150:FF:000151">
    <property type="entry name" value="Rab11 family-interacting protein 1"/>
    <property type="match status" value="1"/>
</dbReference>
<dbReference type="eggNOG" id="ENOG502QUFJ">
    <property type="taxonomic scope" value="Eukaryota"/>
</dbReference>
<gene>
    <name evidence="9" type="ORF">L798_13219</name>
</gene>
<dbReference type="GO" id="GO:0045055">
    <property type="term" value="P:regulated exocytosis"/>
    <property type="evidence" value="ECO:0007669"/>
    <property type="project" value="TreeGrafter"/>
</dbReference>
<dbReference type="Proteomes" id="UP000027135">
    <property type="component" value="Unassembled WGS sequence"/>
</dbReference>
<keyword evidence="10" id="KW-1185">Reference proteome</keyword>
<dbReference type="SUPFAM" id="SSF144270">
    <property type="entry name" value="Eferin C-derminal domain-like"/>
    <property type="match status" value="1"/>
</dbReference>
<dbReference type="Pfam" id="PF09457">
    <property type="entry name" value="RBD-FIP"/>
    <property type="match status" value="1"/>
</dbReference>
<evidence type="ECO:0000259" key="8">
    <source>
        <dbReference type="PROSITE" id="PS51511"/>
    </source>
</evidence>